<dbReference type="RefSeq" id="WP_255922743.1">
    <property type="nucleotide sequence ID" value="NZ_JANFNG010000025.1"/>
</dbReference>
<evidence type="ECO:0000313" key="2">
    <source>
        <dbReference type="Proteomes" id="UP001057702"/>
    </source>
</evidence>
<name>A0ABT1Q1D4_9ACTN</name>
<comment type="caution">
    <text evidence="1">The sequence shown here is derived from an EMBL/GenBank/DDBJ whole genome shotgun (WGS) entry which is preliminary data.</text>
</comment>
<organism evidence="1 2">
    <name type="scientific">Streptomyces humicola</name>
    <dbReference type="NCBI Taxonomy" id="2953240"/>
    <lineage>
        <taxon>Bacteria</taxon>
        <taxon>Bacillati</taxon>
        <taxon>Actinomycetota</taxon>
        <taxon>Actinomycetes</taxon>
        <taxon>Kitasatosporales</taxon>
        <taxon>Streptomycetaceae</taxon>
        <taxon>Streptomyces</taxon>
    </lineage>
</organism>
<sequence>MCAAREPRVRYLPAALHEAAAQVREERAQQAIRALIARGRLTAEQRLELARWQREWVAAWRESQYVIAA</sequence>
<dbReference type="EMBL" id="JANFNG010000025">
    <property type="protein sequence ID" value="MCQ4083747.1"/>
    <property type="molecule type" value="Genomic_DNA"/>
</dbReference>
<gene>
    <name evidence="1" type="ORF">NGB36_24925</name>
</gene>
<proteinExistence type="predicted"/>
<keyword evidence="2" id="KW-1185">Reference proteome</keyword>
<dbReference type="Proteomes" id="UP001057702">
    <property type="component" value="Unassembled WGS sequence"/>
</dbReference>
<evidence type="ECO:0000313" key="1">
    <source>
        <dbReference type="EMBL" id="MCQ4083747.1"/>
    </source>
</evidence>
<reference evidence="1" key="1">
    <citation type="submission" date="2022-06" db="EMBL/GenBank/DDBJ databases">
        <title>Draft genome sequence of Streptomyces sp. RB6PN25 isolated from peat swamp forest in Thailand.</title>
        <authorList>
            <person name="Duangmal K."/>
            <person name="Klaysubun C."/>
        </authorList>
    </citation>
    <scope>NUCLEOTIDE SEQUENCE</scope>
    <source>
        <strain evidence="1">RB6PN25</strain>
    </source>
</reference>
<accession>A0ABT1Q1D4</accession>
<protein>
    <submittedName>
        <fullName evidence="1">Uncharacterized protein</fullName>
    </submittedName>
</protein>